<accession>G0M760</accession>
<dbReference type="HOGENOM" id="CLU_020227_3_1_1"/>
<dbReference type="OMA" id="YEAPLKN"/>
<dbReference type="InterPro" id="IPR037683">
    <property type="entry name" value="Rmd5_dRing"/>
</dbReference>
<dbReference type="InterPro" id="IPR045098">
    <property type="entry name" value="Fyv10_fam"/>
</dbReference>
<dbReference type="CDD" id="cd16652">
    <property type="entry name" value="dRING_Rmd5p-like"/>
    <property type="match status" value="1"/>
</dbReference>
<dbReference type="Gene3D" id="3.30.40.10">
    <property type="entry name" value="Zinc/RING finger domain, C3HC4 (zinc finger)"/>
    <property type="match status" value="1"/>
</dbReference>
<evidence type="ECO:0000259" key="5">
    <source>
        <dbReference type="PROSITE" id="PS51867"/>
    </source>
</evidence>
<dbReference type="FunCoup" id="G0M760">
    <property type="interactions" value="2840"/>
</dbReference>
<feature type="zinc finger region" description="RING-Gid-type" evidence="4">
    <location>
        <begin position="330"/>
        <end position="384"/>
    </location>
</feature>
<dbReference type="EMBL" id="GL379786">
    <property type="protein sequence ID" value="EGT30059.1"/>
    <property type="molecule type" value="Genomic_DNA"/>
</dbReference>
<dbReference type="GO" id="GO:0005737">
    <property type="term" value="C:cytoplasm"/>
    <property type="evidence" value="ECO:0007669"/>
    <property type="project" value="TreeGrafter"/>
</dbReference>
<dbReference type="InParanoid" id="G0M760"/>
<keyword evidence="7" id="KW-1185">Reference proteome</keyword>
<evidence type="ECO:0000256" key="4">
    <source>
        <dbReference type="PROSITE-ProRule" id="PRU01215"/>
    </source>
</evidence>
<keyword evidence="3" id="KW-0862">Zinc</keyword>
<feature type="domain" description="RING-Gid-type" evidence="5">
    <location>
        <begin position="330"/>
        <end position="384"/>
    </location>
</feature>
<dbReference type="PANTHER" id="PTHR12170:SF3">
    <property type="entry name" value="GH10162P"/>
    <property type="match status" value="1"/>
</dbReference>
<dbReference type="PROSITE" id="PS51867">
    <property type="entry name" value="ZF_RING_GID"/>
    <property type="match status" value="1"/>
</dbReference>
<dbReference type="eggNOG" id="KOG2817">
    <property type="taxonomic scope" value="Eukaryota"/>
</dbReference>
<evidence type="ECO:0000256" key="3">
    <source>
        <dbReference type="ARBA" id="ARBA00022833"/>
    </source>
</evidence>
<dbReference type="Pfam" id="PF13445">
    <property type="entry name" value="zf-RING_UBOX"/>
    <property type="match status" value="1"/>
</dbReference>
<dbReference type="Proteomes" id="UP000008068">
    <property type="component" value="Unassembled WGS sequence"/>
</dbReference>
<evidence type="ECO:0000256" key="2">
    <source>
        <dbReference type="ARBA" id="ARBA00022771"/>
    </source>
</evidence>
<dbReference type="InterPro" id="IPR013083">
    <property type="entry name" value="Znf_RING/FYVE/PHD"/>
</dbReference>
<proteinExistence type="predicted"/>
<dbReference type="GO" id="GO:0005634">
    <property type="term" value="C:nucleus"/>
    <property type="evidence" value="ECO:0007669"/>
    <property type="project" value="TreeGrafter"/>
</dbReference>
<organism evidence="7">
    <name type="scientific">Caenorhabditis brenneri</name>
    <name type="common">Nematode worm</name>
    <dbReference type="NCBI Taxonomy" id="135651"/>
    <lineage>
        <taxon>Eukaryota</taxon>
        <taxon>Metazoa</taxon>
        <taxon>Ecdysozoa</taxon>
        <taxon>Nematoda</taxon>
        <taxon>Chromadorea</taxon>
        <taxon>Rhabditida</taxon>
        <taxon>Rhabditina</taxon>
        <taxon>Rhabditomorpha</taxon>
        <taxon>Rhabditoidea</taxon>
        <taxon>Rhabditidae</taxon>
        <taxon>Peloderinae</taxon>
        <taxon>Caenorhabditis</taxon>
    </lineage>
</organism>
<dbReference type="SUPFAM" id="SSF57850">
    <property type="entry name" value="RING/U-box"/>
    <property type="match status" value="1"/>
</dbReference>
<dbReference type="STRING" id="135651.G0M760"/>
<dbReference type="GO" id="GO:0008270">
    <property type="term" value="F:zinc ion binding"/>
    <property type="evidence" value="ECO:0007669"/>
    <property type="project" value="UniProtKB-KW"/>
</dbReference>
<evidence type="ECO:0000313" key="6">
    <source>
        <dbReference type="EMBL" id="EGT30059.1"/>
    </source>
</evidence>
<protein>
    <recommendedName>
        <fullName evidence="5">RING-Gid-type domain-containing protein</fullName>
    </recommendedName>
</protein>
<dbReference type="GO" id="GO:0061630">
    <property type="term" value="F:ubiquitin protein ligase activity"/>
    <property type="evidence" value="ECO:0007669"/>
    <property type="project" value="InterPro"/>
</dbReference>
<dbReference type="PANTHER" id="PTHR12170">
    <property type="entry name" value="MACROPHAGE ERYTHROBLAST ATTACHER-RELATED"/>
    <property type="match status" value="1"/>
</dbReference>
<dbReference type="InterPro" id="IPR044063">
    <property type="entry name" value="ZF_RING_GID"/>
</dbReference>
<reference evidence="7" key="1">
    <citation type="submission" date="2011-07" db="EMBL/GenBank/DDBJ databases">
        <authorList>
            <consortium name="Caenorhabditis brenneri Sequencing and Analysis Consortium"/>
            <person name="Wilson R.K."/>
        </authorList>
    </citation>
    <scope>NUCLEOTIDE SEQUENCE [LARGE SCALE GENOMIC DNA]</scope>
    <source>
        <strain evidence="7">PB2801</strain>
    </source>
</reference>
<dbReference type="GO" id="GO:0043161">
    <property type="term" value="P:proteasome-mediated ubiquitin-dependent protein catabolic process"/>
    <property type="evidence" value="ECO:0007669"/>
    <property type="project" value="InterPro"/>
</dbReference>
<gene>
    <name evidence="6" type="ORF">CAEBREN_12836</name>
</gene>
<dbReference type="AlphaFoldDB" id="G0M760"/>
<evidence type="ECO:0000256" key="1">
    <source>
        <dbReference type="ARBA" id="ARBA00022723"/>
    </source>
</evidence>
<name>G0M760_CAEBE</name>
<evidence type="ECO:0000313" key="7">
    <source>
        <dbReference type="Proteomes" id="UP000008068"/>
    </source>
</evidence>
<sequence length="432" mass="49725">MRVTPSGRTKTKLNTLRTAALNLENTALKISATCIKNLDIHLNSLITMRDELFGVTETNDVSVTGQILIEGAVEKAAKLSKDTSEYHKEIHTSLSKVGKHIDRHFELSPAPQFKVYCDLTSSPRRKEVGCGLIYDYVMCNGMNSVGELIKEEMDYYDFDVQEPHILQKIVIDLRVGDIASSLEYLERERPPEEKELRRSLQTQMITDCIEDGLESYDRTVKQLRKFKYPFVDDKERAALLVGALLIGKAAKEDARYKNLFDSTNREFISQKMTSFFVPYEAPLKNLMKYGLRNVDKVTELCFLGYIGTYIYGTELPIGTFLNICHSAFACPILKEQCTETNPPMRLVCGHVVSRDAIARLTSSHRINRSASRNQRHHRFKCPYCPREQYIEGARAVKFKKWDEYEYISDEEEEIEVGEEEVEDTYQFQYFSN</sequence>
<keyword evidence="2 4" id="KW-0863">Zinc-finger</keyword>
<keyword evidence="1" id="KW-0479">Metal-binding</keyword>
<dbReference type="GO" id="GO:0034657">
    <property type="term" value="C:GID complex"/>
    <property type="evidence" value="ECO:0007669"/>
    <property type="project" value="TreeGrafter"/>
</dbReference>
<dbReference type="OrthoDB" id="1933281at2759"/>
<dbReference type="InterPro" id="IPR027370">
    <property type="entry name" value="Znf-RING_euk"/>
</dbReference>